<comment type="caution">
    <text evidence="2">The sequence shown here is derived from an EMBL/GenBank/DDBJ whole genome shotgun (WGS) entry which is preliminary data.</text>
</comment>
<reference evidence="2 3" key="1">
    <citation type="submission" date="2021-06" db="EMBL/GenBank/DDBJ databases">
        <title>Halomicroarcula sp. a new haloarchaeum isolated from saline soil.</title>
        <authorList>
            <person name="Duran-Viseras A."/>
            <person name="Sanchez-Porro C."/>
            <person name="Ventosa A."/>
        </authorList>
    </citation>
    <scope>NUCLEOTIDE SEQUENCE [LARGE SCALE GENOMIC DNA]</scope>
    <source>
        <strain evidence="2 3">F13</strain>
    </source>
</reference>
<accession>A0AAW4PPQ0</accession>
<name>A0AAW4PPQ0_9EURY</name>
<dbReference type="Proteomes" id="UP001430377">
    <property type="component" value="Unassembled WGS sequence"/>
</dbReference>
<proteinExistence type="predicted"/>
<organism evidence="2 3">
    <name type="scientific">Haloarcula rubra</name>
    <dbReference type="NCBI Taxonomy" id="2487747"/>
    <lineage>
        <taxon>Archaea</taxon>
        <taxon>Methanobacteriati</taxon>
        <taxon>Methanobacteriota</taxon>
        <taxon>Stenosarchaea group</taxon>
        <taxon>Halobacteria</taxon>
        <taxon>Halobacteriales</taxon>
        <taxon>Haloarculaceae</taxon>
        <taxon>Haloarcula</taxon>
    </lineage>
</organism>
<dbReference type="RefSeq" id="WP_220618150.1">
    <property type="nucleotide sequence ID" value="NZ_RKLR01000003.1"/>
</dbReference>
<feature type="domain" description="Halobacterial output" evidence="1">
    <location>
        <begin position="16"/>
        <end position="82"/>
    </location>
</feature>
<evidence type="ECO:0000259" key="1">
    <source>
        <dbReference type="Pfam" id="PF18545"/>
    </source>
</evidence>
<sequence length="84" mass="9161">MCDTEGVGDTFEFRPQEAVSTTVARRLASTIGKSPVEMTPLAESIDPDALDKLFQNGDTDVEFRFEHEGATVRVSEAGITVQQN</sequence>
<dbReference type="EMBL" id="RKLR01000003">
    <property type="protein sequence ID" value="MBX0323170.1"/>
    <property type="molecule type" value="Genomic_DNA"/>
</dbReference>
<evidence type="ECO:0000313" key="3">
    <source>
        <dbReference type="Proteomes" id="UP001430377"/>
    </source>
</evidence>
<keyword evidence="3" id="KW-1185">Reference proteome</keyword>
<gene>
    <name evidence="2" type="ORF">EGH21_09030</name>
</gene>
<dbReference type="InterPro" id="IPR040624">
    <property type="entry name" value="HalOD1"/>
</dbReference>
<evidence type="ECO:0000313" key="2">
    <source>
        <dbReference type="EMBL" id="MBX0323170.1"/>
    </source>
</evidence>
<dbReference type="Pfam" id="PF18545">
    <property type="entry name" value="HalOD1"/>
    <property type="match status" value="1"/>
</dbReference>
<dbReference type="AlphaFoldDB" id="A0AAW4PPQ0"/>
<protein>
    <recommendedName>
        <fullName evidence="1">Halobacterial output domain-containing protein</fullName>
    </recommendedName>
</protein>